<evidence type="ECO:0000313" key="3">
    <source>
        <dbReference type="Proteomes" id="UP000257109"/>
    </source>
</evidence>
<dbReference type="InterPro" id="IPR041577">
    <property type="entry name" value="RT_RNaseH_2"/>
</dbReference>
<accession>A0A371F2G5</accession>
<evidence type="ECO:0000313" key="2">
    <source>
        <dbReference type="EMBL" id="RDX72486.1"/>
    </source>
</evidence>
<dbReference type="InterPro" id="IPR043128">
    <property type="entry name" value="Rev_trsase/Diguanyl_cyclase"/>
</dbReference>
<reference evidence="2" key="1">
    <citation type="submission" date="2018-05" db="EMBL/GenBank/DDBJ databases">
        <title>Draft genome of Mucuna pruriens seed.</title>
        <authorList>
            <person name="Nnadi N.E."/>
            <person name="Vos R."/>
            <person name="Hasami M.H."/>
            <person name="Devisetty U.K."/>
            <person name="Aguiy J.C."/>
        </authorList>
    </citation>
    <scope>NUCLEOTIDE SEQUENCE [LARGE SCALE GENOMIC DNA]</scope>
    <source>
        <strain evidence="2">JCA_2017</strain>
    </source>
</reference>
<dbReference type="STRING" id="157652.A0A371F2G5"/>
<gene>
    <name evidence="2" type="primary">pol</name>
    <name evidence="2" type="ORF">CR513_48026</name>
</gene>
<feature type="non-terminal residue" evidence="2">
    <location>
        <position position="1"/>
    </location>
</feature>
<dbReference type="EMBL" id="QJKJ01010890">
    <property type="protein sequence ID" value="RDX72486.1"/>
    <property type="molecule type" value="Genomic_DNA"/>
</dbReference>
<dbReference type="PANTHER" id="PTHR48475">
    <property type="entry name" value="RIBONUCLEASE H"/>
    <property type="match status" value="1"/>
</dbReference>
<keyword evidence="3" id="KW-1185">Reference proteome</keyword>
<dbReference type="AlphaFoldDB" id="A0A371F2G5"/>
<sequence>MISTPTPAEYIEGDEEALETSFYSLEIVGTTGEELEQGGSKPSRATIMAARNLEAKLSVWALNSRGSGSKFGLSTRRPTSGLGFDWRWRTTCSPSEVCLWNGVLAKRLTWYLESWLVLSLQEMPTPKTELKVWGFLGRVNYIARFISQLTITCSPIFKLLCKNQKMDWDLDCQEAFEKIKKYLENSPVLVLAVLGKPLILYLTVLEESMGYILGQQDTIGKKEHVIYYLSKMFIDCETRYPTLERTYCALVLVAKRLRQYLLANTTWLISKIDTIKYTFEKPTLTGWIAN</sequence>
<protein>
    <submittedName>
        <fullName evidence="2">Retrovirus-related Pol polyprotein from transposon 17.6</fullName>
    </submittedName>
</protein>
<dbReference type="PANTHER" id="PTHR48475:SF1">
    <property type="entry name" value="RNASE H TYPE-1 DOMAIN-CONTAINING PROTEIN"/>
    <property type="match status" value="1"/>
</dbReference>
<dbReference type="Pfam" id="PF17919">
    <property type="entry name" value="RT_RNaseH_2"/>
    <property type="match status" value="1"/>
</dbReference>
<dbReference type="SUPFAM" id="SSF56672">
    <property type="entry name" value="DNA/RNA polymerases"/>
    <property type="match status" value="1"/>
</dbReference>
<dbReference type="OrthoDB" id="5864054at2759"/>
<dbReference type="InterPro" id="IPR043502">
    <property type="entry name" value="DNA/RNA_pol_sf"/>
</dbReference>
<name>A0A371F2G5_MUCPR</name>
<dbReference type="Gene3D" id="3.30.70.270">
    <property type="match status" value="1"/>
</dbReference>
<proteinExistence type="predicted"/>
<feature type="domain" description="Reverse transcriptase/retrotransposon-derived protein RNase H-like" evidence="1">
    <location>
        <begin position="168"/>
        <end position="264"/>
    </location>
</feature>
<dbReference type="Proteomes" id="UP000257109">
    <property type="component" value="Unassembled WGS sequence"/>
</dbReference>
<organism evidence="2 3">
    <name type="scientific">Mucuna pruriens</name>
    <name type="common">Velvet bean</name>
    <name type="synonym">Dolichos pruriens</name>
    <dbReference type="NCBI Taxonomy" id="157652"/>
    <lineage>
        <taxon>Eukaryota</taxon>
        <taxon>Viridiplantae</taxon>
        <taxon>Streptophyta</taxon>
        <taxon>Embryophyta</taxon>
        <taxon>Tracheophyta</taxon>
        <taxon>Spermatophyta</taxon>
        <taxon>Magnoliopsida</taxon>
        <taxon>eudicotyledons</taxon>
        <taxon>Gunneridae</taxon>
        <taxon>Pentapetalae</taxon>
        <taxon>rosids</taxon>
        <taxon>fabids</taxon>
        <taxon>Fabales</taxon>
        <taxon>Fabaceae</taxon>
        <taxon>Papilionoideae</taxon>
        <taxon>50 kb inversion clade</taxon>
        <taxon>NPAAA clade</taxon>
        <taxon>indigoferoid/millettioid clade</taxon>
        <taxon>Phaseoleae</taxon>
        <taxon>Mucuna</taxon>
    </lineage>
</organism>
<evidence type="ECO:0000259" key="1">
    <source>
        <dbReference type="Pfam" id="PF17919"/>
    </source>
</evidence>
<comment type="caution">
    <text evidence="2">The sequence shown here is derived from an EMBL/GenBank/DDBJ whole genome shotgun (WGS) entry which is preliminary data.</text>
</comment>